<dbReference type="VEuPathDB" id="FungiDB:FUN_011109"/>
<gene>
    <name evidence="2" type="ORF">RhiirA4_467960</name>
</gene>
<accession>A0A2I1GX51</accession>
<dbReference type="VEuPathDB" id="FungiDB:RhiirA1_465447"/>
<dbReference type="Proteomes" id="UP000234323">
    <property type="component" value="Unassembled WGS sequence"/>
</dbReference>
<dbReference type="OrthoDB" id="2387883at2759"/>
<dbReference type="EMBL" id="LLXI01000967">
    <property type="protein sequence ID" value="PKY51114.1"/>
    <property type="molecule type" value="Genomic_DNA"/>
</dbReference>
<dbReference type="VEuPathDB" id="FungiDB:RhiirFUN_012439"/>
<dbReference type="AlphaFoldDB" id="A0A2I1GX51"/>
<sequence>MDNNYNNLNFIDDGDLRPQTTDSQTENPNVYDNNNDCPMMSTNTSANATASSHSYPITSSDSPHPLPQQQIQQPVYQQNIENNIQQQFSNTTQPIPQNVPHYIQNNYLPFNPPQINHSGIIPLEFPGIKIIIIPTFPPMTNSSQINHPGIFTIDTPGSKVIIITL</sequence>
<name>A0A2I1GX51_9GLOM</name>
<comment type="caution">
    <text evidence="2">The sequence shown here is derived from an EMBL/GenBank/DDBJ whole genome shotgun (WGS) entry which is preliminary data.</text>
</comment>
<evidence type="ECO:0000313" key="2">
    <source>
        <dbReference type="EMBL" id="PKY51114.1"/>
    </source>
</evidence>
<reference evidence="2 3" key="1">
    <citation type="submission" date="2015-10" db="EMBL/GenBank/DDBJ databases">
        <title>Genome analyses suggest a sexual origin of heterokaryosis in a supposedly ancient asexual fungus.</title>
        <authorList>
            <person name="Ropars J."/>
            <person name="Sedzielewska K."/>
            <person name="Noel J."/>
            <person name="Charron P."/>
            <person name="Farinelli L."/>
            <person name="Marton T."/>
            <person name="Kruger M."/>
            <person name="Pelin A."/>
            <person name="Brachmann A."/>
            <person name="Corradi N."/>
        </authorList>
    </citation>
    <scope>NUCLEOTIDE SEQUENCE [LARGE SCALE GENOMIC DNA]</scope>
    <source>
        <strain evidence="2 3">A4</strain>
    </source>
</reference>
<keyword evidence="3" id="KW-1185">Reference proteome</keyword>
<protein>
    <submittedName>
        <fullName evidence="2">Uncharacterized protein</fullName>
    </submittedName>
</protein>
<feature type="compositionally biased region" description="Polar residues" evidence="1">
    <location>
        <begin position="53"/>
        <end position="62"/>
    </location>
</feature>
<proteinExistence type="predicted"/>
<feature type="region of interest" description="Disordered" evidence="1">
    <location>
        <begin position="1"/>
        <end position="70"/>
    </location>
</feature>
<feature type="compositionally biased region" description="Low complexity" evidence="1">
    <location>
        <begin position="41"/>
        <end position="52"/>
    </location>
</feature>
<evidence type="ECO:0000313" key="3">
    <source>
        <dbReference type="Proteomes" id="UP000234323"/>
    </source>
</evidence>
<feature type="compositionally biased region" description="Polar residues" evidence="1">
    <location>
        <begin position="18"/>
        <end position="36"/>
    </location>
</feature>
<organism evidence="2 3">
    <name type="scientific">Rhizophagus irregularis</name>
    <dbReference type="NCBI Taxonomy" id="588596"/>
    <lineage>
        <taxon>Eukaryota</taxon>
        <taxon>Fungi</taxon>
        <taxon>Fungi incertae sedis</taxon>
        <taxon>Mucoromycota</taxon>
        <taxon>Glomeromycotina</taxon>
        <taxon>Glomeromycetes</taxon>
        <taxon>Glomerales</taxon>
        <taxon>Glomeraceae</taxon>
        <taxon>Rhizophagus</taxon>
    </lineage>
</organism>
<evidence type="ECO:0000256" key="1">
    <source>
        <dbReference type="SAM" id="MobiDB-lite"/>
    </source>
</evidence>